<evidence type="ECO:0000256" key="1">
    <source>
        <dbReference type="ARBA" id="ARBA00004383"/>
    </source>
</evidence>
<evidence type="ECO:0000256" key="8">
    <source>
        <dbReference type="ARBA" id="ARBA00022989"/>
    </source>
</evidence>
<dbReference type="EMBL" id="JAIOIU010000099">
    <property type="protein sequence ID" value="MBZ0160055.1"/>
    <property type="molecule type" value="Genomic_DNA"/>
</dbReference>
<proteinExistence type="inferred from homology"/>
<keyword evidence="3" id="KW-0813">Transport</keyword>
<evidence type="ECO:0000256" key="5">
    <source>
        <dbReference type="ARBA" id="ARBA00022519"/>
    </source>
</evidence>
<dbReference type="InterPro" id="IPR037682">
    <property type="entry name" value="TonB_C"/>
</dbReference>
<name>A0AAJ1AHY8_9BACT</name>
<keyword evidence="6" id="KW-0812">Transmembrane</keyword>
<comment type="similarity">
    <text evidence="2">Belongs to the TonB family.</text>
</comment>
<dbReference type="SUPFAM" id="SSF74653">
    <property type="entry name" value="TolA/TonB C-terminal domain"/>
    <property type="match status" value="1"/>
</dbReference>
<dbReference type="NCBIfam" id="TIGR01352">
    <property type="entry name" value="tonB_Cterm"/>
    <property type="match status" value="1"/>
</dbReference>
<evidence type="ECO:0000256" key="2">
    <source>
        <dbReference type="ARBA" id="ARBA00006555"/>
    </source>
</evidence>
<dbReference type="AlphaFoldDB" id="A0AAJ1AHY8"/>
<reference evidence="12 13" key="1">
    <citation type="journal article" date="2021" name="bioRxiv">
        <title>Unraveling nitrogen, sulfur and carbon metabolic pathways and microbial community transcriptional responses to substrate deprivation and toxicity stresses in a bioreactor mimicking anoxic brackish coastal sediment conditions.</title>
        <authorList>
            <person name="Martins P.D."/>
            <person name="Echeveste M.J."/>
            <person name="Arshad A."/>
            <person name="Kurth J."/>
            <person name="Ouboter H."/>
            <person name="Jetten M.S.M."/>
            <person name="Welte C.U."/>
        </authorList>
    </citation>
    <scope>NUCLEOTIDE SEQUENCE [LARGE SCALE GENOMIC DNA]</scope>
    <source>
        <strain evidence="12">MAG_38</strain>
    </source>
</reference>
<evidence type="ECO:0000256" key="3">
    <source>
        <dbReference type="ARBA" id="ARBA00022448"/>
    </source>
</evidence>
<keyword evidence="9" id="KW-0472">Membrane</keyword>
<evidence type="ECO:0000256" key="4">
    <source>
        <dbReference type="ARBA" id="ARBA00022475"/>
    </source>
</evidence>
<protein>
    <submittedName>
        <fullName evidence="12">Energy transducer TonB</fullName>
    </submittedName>
</protein>
<evidence type="ECO:0000256" key="9">
    <source>
        <dbReference type="ARBA" id="ARBA00023136"/>
    </source>
</evidence>
<evidence type="ECO:0000256" key="7">
    <source>
        <dbReference type="ARBA" id="ARBA00022927"/>
    </source>
</evidence>
<evidence type="ECO:0000256" key="10">
    <source>
        <dbReference type="SAM" id="MobiDB-lite"/>
    </source>
</evidence>
<dbReference type="Proteomes" id="UP001197609">
    <property type="component" value="Unassembled WGS sequence"/>
</dbReference>
<gene>
    <name evidence="12" type="ORF">K8G79_07970</name>
</gene>
<dbReference type="PANTHER" id="PTHR33446">
    <property type="entry name" value="PROTEIN TONB-RELATED"/>
    <property type="match status" value="1"/>
</dbReference>
<evidence type="ECO:0000259" key="11">
    <source>
        <dbReference type="PROSITE" id="PS52015"/>
    </source>
</evidence>
<dbReference type="GO" id="GO:0055085">
    <property type="term" value="P:transmembrane transport"/>
    <property type="evidence" value="ECO:0007669"/>
    <property type="project" value="InterPro"/>
</dbReference>
<keyword evidence="7" id="KW-0653">Protein transport</keyword>
<dbReference type="GO" id="GO:0015031">
    <property type="term" value="P:protein transport"/>
    <property type="evidence" value="ECO:0007669"/>
    <property type="project" value="UniProtKB-KW"/>
</dbReference>
<sequence>MLGGQRDHTEVGRTSDAIHSATALLVGSRTRALPLGRFLLSSTGFHLVLAWAIISVGLPKTPSVPQPLVVTIIGNEPSEPSAPSGPLVRTRTKQSAAPAGPKQAAQSHLASSPPPEGDREETQEGARPLPASEVMEPKAVGGSTGGSGAAGVGIPGASVAGGLSPGPVLLSPDGDGAVGSGSVSRGGAGRLDASLVAPLTPSVTIGAPQGGAGGGGRAGGGSAGGGYAAPNYGINPLPKYPLLAREKGYEGTVYLRVLVRVDGRVGQLAVDRTSGHEILDRAATDSVKEWAFFPAKKGGKLVESWVLLPVKFALN</sequence>
<feature type="compositionally biased region" description="Gly residues" evidence="10">
    <location>
        <begin position="176"/>
        <end position="185"/>
    </location>
</feature>
<evidence type="ECO:0000313" key="13">
    <source>
        <dbReference type="Proteomes" id="UP001197609"/>
    </source>
</evidence>
<evidence type="ECO:0000256" key="6">
    <source>
        <dbReference type="ARBA" id="ARBA00022692"/>
    </source>
</evidence>
<keyword evidence="8" id="KW-1133">Transmembrane helix</keyword>
<feature type="region of interest" description="Disordered" evidence="10">
    <location>
        <begin position="165"/>
        <end position="185"/>
    </location>
</feature>
<dbReference type="InterPro" id="IPR006260">
    <property type="entry name" value="TonB/TolA_C"/>
</dbReference>
<dbReference type="GO" id="GO:0005886">
    <property type="term" value="C:plasma membrane"/>
    <property type="evidence" value="ECO:0007669"/>
    <property type="project" value="UniProtKB-SubCell"/>
</dbReference>
<comment type="subcellular location">
    <subcellularLocation>
        <location evidence="1">Cell inner membrane</location>
        <topology evidence="1">Single-pass membrane protein</topology>
        <orientation evidence="1">Periplasmic side</orientation>
    </subcellularLocation>
</comment>
<organism evidence="12 13">
    <name type="scientific">Candidatus Methylomirabilis tolerans</name>
    <dbReference type="NCBI Taxonomy" id="3123416"/>
    <lineage>
        <taxon>Bacteria</taxon>
        <taxon>Candidatus Methylomirabilota</taxon>
        <taxon>Candidatus Methylomirabilia</taxon>
        <taxon>Candidatus Methylomirabilales</taxon>
        <taxon>Candidatus Methylomirabilaceae</taxon>
        <taxon>Candidatus Methylomirabilis</taxon>
    </lineage>
</organism>
<dbReference type="PROSITE" id="PS52015">
    <property type="entry name" value="TONB_CTD"/>
    <property type="match status" value="1"/>
</dbReference>
<keyword evidence="5" id="KW-0997">Cell inner membrane</keyword>
<accession>A0AAJ1AHY8</accession>
<comment type="caution">
    <text evidence="12">The sequence shown here is derived from an EMBL/GenBank/DDBJ whole genome shotgun (WGS) entry which is preliminary data.</text>
</comment>
<dbReference type="InterPro" id="IPR051045">
    <property type="entry name" value="TonB-dependent_transducer"/>
</dbReference>
<dbReference type="Gene3D" id="3.30.1150.10">
    <property type="match status" value="1"/>
</dbReference>
<feature type="region of interest" description="Disordered" evidence="10">
    <location>
        <begin position="76"/>
        <end position="147"/>
    </location>
</feature>
<dbReference type="Pfam" id="PF03544">
    <property type="entry name" value="TonB_C"/>
    <property type="match status" value="1"/>
</dbReference>
<feature type="domain" description="TonB C-terminal" evidence="11">
    <location>
        <begin position="225"/>
        <end position="315"/>
    </location>
</feature>
<keyword evidence="4" id="KW-1003">Cell membrane</keyword>
<evidence type="ECO:0000313" key="12">
    <source>
        <dbReference type="EMBL" id="MBZ0160055.1"/>
    </source>
</evidence>